<keyword evidence="7" id="KW-1278">Translocase</keyword>
<evidence type="ECO:0000256" key="8">
    <source>
        <dbReference type="ARBA" id="ARBA00023136"/>
    </source>
</evidence>
<dbReference type="AlphaFoldDB" id="A0A1M5B9E9"/>
<dbReference type="PROSITE" id="PS50893">
    <property type="entry name" value="ABC_TRANSPORTER_2"/>
    <property type="match status" value="1"/>
</dbReference>
<dbReference type="InterPro" id="IPR015856">
    <property type="entry name" value="ABC_transpr_CbiO/EcfA_su"/>
</dbReference>
<evidence type="ECO:0000256" key="2">
    <source>
        <dbReference type="ARBA" id="ARBA00005417"/>
    </source>
</evidence>
<dbReference type="GO" id="GO:0005524">
    <property type="term" value="F:ATP binding"/>
    <property type="evidence" value="ECO:0007669"/>
    <property type="project" value="UniProtKB-KW"/>
</dbReference>
<proteinExistence type="inferred from homology"/>
<protein>
    <submittedName>
        <fullName evidence="10">Energy-coupling factor transport system ATP-binding protein</fullName>
    </submittedName>
</protein>
<dbReference type="STRING" id="112248.SAMN05444392_1201"/>
<dbReference type="FunFam" id="3.40.50.300:FF:000224">
    <property type="entry name" value="Energy-coupling factor transporter ATP-binding protein EcfA"/>
    <property type="match status" value="1"/>
</dbReference>
<evidence type="ECO:0000256" key="6">
    <source>
        <dbReference type="ARBA" id="ARBA00022840"/>
    </source>
</evidence>
<keyword evidence="6 10" id="KW-0067">ATP-binding</keyword>
<accession>A0A1M5B9E9</accession>
<dbReference type="InterPro" id="IPR003593">
    <property type="entry name" value="AAA+_ATPase"/>
</dbReference>
<dbReference type="PANTHER" id="PTHR43553">
    <property type="entry name" value="HEAVY METAL TRANSPORTER"/>
    <property type="match status" value="1"/>
</dbReference>
<keyword evidence="11" id="KW-1185">Reference proteome</keyword>
<dbReference type="GO" id="GO:0043190">
    <property type="term" value="C:ATP-binding cassette (ABC) transporter complex"/>
    <property type="evidence" value="ECO:0007669"/>
    <property type="project" value="TreeGrafter"/>
</dbReference>
<dbReference type="GO" id="GO:0016887">
    <property type="term" value="F:ATP hydrolysis activity"/>
    <property type="evidence" value="ECO:0007669"/>
    <property type="project" value="InterPro"/>
</dbReference>
<dbReference type="Gene3D" id="3.40.50.300">
    <property type="entry name" value="P-loop containing nucleotide triphosphate hydrolases"/>
    <property type="match status" value="1"/>
</dbReference>
<keyword evidence="8" id="KW-0472">Membrane</keyword>
<sequence>MSNFLEIKDLSFTYPNGWKALNNISIQIDRGERVAIIGQNGAGKTTLAKLMNGLNKPTSGDVTIDGWNTKEYTTAQISRKVGYVFQNPDDQIFHNTVFDEVAFGPKNLGQTEEEIHHNVHEATKLVEIHDFLKENPYDLPLSIRKFVTVASVIAMNPDVIILDEPTAGQDMKGLTCLASTIAELTKRTKTVITITHDMEFAASNFDRTIVMAHSNKIADGGTKEIFWSNEVLTEAGVKPPHISRLSKSLGIEDKGILEIKDLINYIKMR</sequence>
<evidence type="ECO:0000313" key="11">
    <source>
        <dbReference type="Proteomes" id="UP000184476"/>
    </source>
</evidence>
<name>A0A1M5B9E9_9BACL</name>
<dbReference type="SMART" id="SM00382">
    <property type="entry name" value="AAA"/>
    <property type="match status" value="1"/>
</dbReference>
<evidence type="ECO:0000256" key="5">
    <source>
        <dbReference type="ARBA" id="ARBA00022741"/>
    </source>
</evidence>
<dbReference type="GO" id="GO:0042626">
    <property type="term" value="F:ATPase-coupled transmembrane transporter activity"/>
    <property type="evidence" value="ECO:0007669"/>
    <property type="project" value="TreeGrafter"/>
</dbReference>
<dbReference type="SUPFAM" id="SSF52540">
    <property type="entry name" value="P-loop containing nucleoside triphosphate hydrolases"/>
    <property type="match status" value="1"/>
</dbReference>
<dbReference type="InterPro" id="IPR027417">
    <property type="entry name" value="P-loop_NTPase"/>
</dbReference>
<dbReference type="Pfam" id="PF00005">
    <property type="entry name" value="ABC_tran"/>
    <property type="match status" value="1"/>
</dbReference>
<keyword evidence="5" id="KW-0547">Nucleotide-binding</keyword>
<gene>
    <name evidence="10" type="ORF">SAMN05444392_1201</name>
</gene>
<evidence type="ECO:0000259" key="9">
    <source>
        <dbReference type="PROSITE" id="PS50893"/>
    </source>
</evidence>
<evidence type="ECO:0000313" key="10">
    <source>
        <dbReference type="EMBL" id="SHF39153.1"/>
    </source>
</evidence>
<dbReference type="GO" id="GO:0015087">
    <property type="term" value="F:cobalt ion transmembrane transporter activity"/>
    <property type="evidence" value="ECO:0007669"/>
    <property type="project" value="UniProtKB-ARBA"/>
</dbReference>
<dbReference type="OrthoDB" id="501320at2"/>
<reference evidence="10 11" key="1">
    <citation type="submission" date="2016-11" db="EMBL/GenBank/DDBJ databases">
        <authorList>
            <person name="Jaros S."/>
            <person name="Januszkiewicz K."/>
            <person name="Wedrychowicz H."/>
        </authorList>
    </citation>
    <scope>NUCLEOTIDE SEQUENCE [LARGE SCALE GENOMIC DNA]</scope>
    <source>
        <strain evidence="10 11">DSM 44666</strain>
    </source>
</reference>
<dbReference type="InterPro" id="IPR003439">
    <property type="entry name" value="ABC_transporter-like_ATP-bd"/>
</dbReference>
<keyword evidence="3" id="KW-0813">Transport</keyword>
<dbReference type="CDD" id="cd03225">
    <property type="entry name" value="ABC_cobalt_CbiO_domain1"/>
    <property type="match status" value="1"/>
</dbReference>
<feature type="domain" description="ABC transporter" evidence="9">
    <location>
        <begin position="5"/>
        <end position="238"/>
    </location>
</feature>
<comment type="similarity">
    <text evidence="2">Belongs to the ABC transporter superfamily.</text>
</comment>
<keyword evidence="4" id="KW-1003">Cell membrane</keyword>
<dbReference type="PANTHER" id="PTHR43553:SF24">
    <property type="entry name" value="ENERGY-COUPLING FACTOR TRANSPORTER ATP-BINDING PROTEIN ECFA1"/>
    <property type="match status" value="1"/>
</dbReference>
<dbReference type="Proteomes" id="UP000184476">
    <property type="component" value="Unassembled WGS sequence"/>
</dbReference>
<evidence type="ECO:0000256" key="3">
    <source>
        <dbReference type="ARBA" id="ARBA00022448"/>
    </source>
</evidence>
<comment type="subcellular location">
    <subcellularLocation>
        <location evidence="1">Cell membrane</location>
        <topology evidence="1">Peripheral membrane protein</topology>
    </subcellularLocation>
</comment>
<dbReference type="RefSeq" id="WP_073158228.1">
    <property type="nucleotide sequence ID" value="NZ_FQVL01000020.1"/>
</dbReference>
<evidence type="ECO:0000256" key="7">
    <source>
        <dbReference type="ARBA" id="ARBA00022967"/>
    </source>
</evidence>
<dbReference type="EMBL" id="FQVL01000020">
    <property type="protein sequence ID" value="SHF39153.1"/>
    <property type="molecule type" value="Genomic_DNA"/>
</dbReference>
<dbReference type="InterPro" id="IPR050095">
    <property type="entry name" value="ECF_ABC_transporter_ATP-bd"/>
</dbReference>
<evidence type="ECO:0000256" key="4">
    <source>
        <dbReference type="ARBA" id="ARBA00022475"/>
    </source>
</evidence>
<organism evidence="10 11">
    <name type="scientific">Seinonella peptonophila</name>
    <dbReference type="NCBI Taxonomy" id="112248"/>
    <lineage>
        <taxon>Bacteria</taxon>
        <taxon>Bacillati</taxon>
        <taxon>Bacillota</taxon>
        <taxon>Bacilli</taxon>
        <taxon>Bacillales</taxon>
        <taxon>Thermoactinomycetaceae</taxon>
        <taxon>Seinonella</taxon>
    </lineage>
</organism>
<evidence type="ECO:0000256" key="1">
    <source>
        <dbReference type="ARBA" id="ARBA00004202"/>
    </source>
</evidence>